<organism evidence="1 2">
    <name type="scientific">Myodes glareolus</name>
    <name type="common">Bank vole</name>
    <name type="synonym">Clethrionomys glareolus</name>
    <dbReference type="NCBI Taxonomy" id="447135"/>
    <lineage>
        <taxon>Eukaryota</taxon>
        <taxon>Metazoa</taxon>
        <taxon>Chordata</taxon>
        <taxon>Craniata</taxon>
        <taxon>Vertebrata</taxon>
        <taxon>Euteleostomi</taxon>
        <taxon>Mammalia</taxon>
        <taxon>Eutheria</taxon>
        <taxon>Euarchontoglires</taxon>
        <taxon>Glires</taxon>
        <taxon>Rodentia</taxon>
        <taxon>Myomorpha</taxon>
        <taxon>Muroidea</taxon>
        <taxon>Cricetidae</taxon>
        <taxon>Arvicolinae</taxon>
        <taxon>Myodes</taxon>
    </lineage>
</organism>
<dbReference type="Proteomes" id="UP001488838">
    <property type="component" value="Unassembled WGS sequence"/>
</dbReference>
<feature type="non-terminal residue" evidence="1">
    <location>
        <position position="1"/>
    </location>
</feature>
<proteinExistence type="predicted"/>
<sequence>SIEVTKLNTESVLRGQIAVIYDPWTSVGRGHDHGKLERPDYNQWKKDSTKTCQEDVSCTRLRESWTHYESSRCMDGFANRGSFMCAIFKGDMGTCCIWVALEVEYYLEPQNKDKKHH</sequence>
<protein>
    <submittedName>
        <fullName evidence="1">Uncharacterized protein</fullName>
    </submittedName>
</protein>
<gene>
    <name evidence="1" type="ORF">U0070_026465</name>
</gene>
<dbReference type="EMBL" id="JBBHLL010000032">
    <property type="protein sequence ID" value="KAK7826869.1"/>
    <property type="molecule type" value="Genomic_DNA"/>
</dbReference>
<reference evidence="1 2" key="1">
    <citation type="journal article" date="2023" name="bioRxiv">
        <title>Conserved and derived expression patterns and positive selection on dental genes reveal complex evolutionary context of ever-growing rodent molars.</title>
        <authorList>
            <person name="Calamari Z.T."/>
            <person name="Song A."/>
            <person name="Cohen E."/>
            <person name="Akter M."/>
            <person name="Roy R.D."/>
            <person name="Hallikas O."/>
            <person name="Christensen M.M."/>
            <person name="Li P."/>
            <person name="Marangoni P."/>
            <person name="Jernvall J."/>
            <person name="Klein O.D."/>
        </authorList>
    </citation>
    <scope>NUCLEOTIDE SEQUENCE [LARGE SCALE GENOMIC DNA]</scope>
    <source>
        <strain evidence="1">V071</strain>
    </source>
</reference>
<accession>A0AAW0JJC8</accession>
<keyword evidence="2" id="KW-1185">Reference proteome</keyword>
<name>A0AAW0JJC8_MYOGA</name>
<comment type="caution">
    <text evidence="1">The sequence shown here is derived from an EMBL/GenBank/DDBJ whole genome shotgun (WGS) entry which is preliminary data.</text>
</comment>
<dbReference type="AlphaFoldDB" id="A0AAW0JJC8"/>
<evidence type="ECO:0000313" key="1">
    <source>
        <dbReference type="EMBL" id="KAK7826869.1"/>
    </source>
</evidence>
<evidence type="ECO:0000313" key="2">
    <source>
        <dbReference type="Proteomes" id="UP001488838"/>
    </source>
</evidence>